<dbReference type="GO" id="GO:0015288">
    <property type="term" value="F:porin activity"/>
    <property type="evidence" value="ECO:0007669"/>
    <property type="project" value="TreeGrafter"/>
</dbReference>
<protein>
    <submittedName>
        <fullName evidence="8">Outer membrane protein TolC</fullName>
    </submittedName>
</protein>
<evidence type="ECO:0000256" key="1">
    <source>
        <dbReference type="ARBA" id="ARBA00004442"/>
    </source>
</evidence>
<keyword evidence="6" id="KW-0472">Membrane</keyword>
<dbReference type="PANTHER" id="PTHR30026">
    <property type="entry name" value="OUTER MEMBRANE PROTEIN TOLC"/>
    <property type="match status" value="1"/>
</dbReference>
<evidence type="ECO:0000256" key="4">
    <source>
        <dbReference type="ARBA" id="ARBA00022452"/>
    </source>
</evidence>
<dbReference type="GeneID" id="92929503"/>
<keyword evidence="9" id="KW-1185">Reference proteome</keyword>
<dbReference type="RefSeq" id="WP_009319656.1">
    <property type="nucleotide sequence ID" value="NZ_KI440787.1"/>
</dbReference>
<proteinExistence type="inferred from homology"/>
<keyword evidence="5" id="KW-0812">Transmembrane</keyword>
<dbReference type="InterPro" id="IPR051906">
    <property type="entry name" value="TolC-like"/>
</dbReference>
<name>A0A495VUM3_9BACT</name>
<evidence type="ECO:0000256" key="2">
    <source>
        <dbReference type="ARBA" id="ARBA00007613"/>
    </source>
</evidence>
<dbReference type="GO" id="GO:0015562">
    <property type="term" value="F:efflux transmembrane transporter activity"/>
    <property type="evidence" value="ECO:0007669"/>
    <property type="project" value="InterPro"/>
</dbReference>
<evidence type="ECO:0000313" key="9">
    <source>
        <dbReference type="Proteomes" id="UP000269493"/>
    </source>
</evidence>
<evidence type="ECO:0000256" key="5">
    <source>
        <dbReference type="ARBA" id="ARBA00022692"/>
    </source>
</evidence>
<dbReference type="SUPFAM" id="SSF56954">
    <property type="entry name" value="Outer membrane efflux proteins (OEP)"/>
    <property type="match status" value="1"/>
</dbReference>
<dbReference type="GO" id="GO:1990281">
    <property type="term" value="C:efflux pump complex"/>
    <property type="evidence" value="ECO:0007669"/>
    <property type="project" value="TreeGrafter"/>
</dbReference>
<dbReference type="Proteomes" id="UP000269493">
    <property type="component" value="Unassembled WGS sequence"/>
</dbReference>
<dbReference type="GO" id="GO:0009279">
    <property type="term" value="C:cell outer membrane"/>
    <property type="evidence" value="ECO:0007669"/>
    <property type="project" value="UniProtKB-SubCell"/>
</dbReference>
<dbReference type="Pfam" id="PF02321">
    <property type="entry name" value="OEP"/>
    <property type="match status" value="2"/>
</dbReference>
<reference evidence="8 9" key="1">
    <citation type="submission" date="2018-10" db="EMBL/GenBank/DDBJ databases">
        <title>Genomic Encyclopedia of Archaeal and Bacterial Type Strains, Phase II (KMG-II): from individual species to whole genera.</title>
        <authorList>
            <person name="Goeker M."/>
        </authorList>
    </citation>
    <scope>NUCLEOTIDE SEQUENCE [LARGE SCALE GENOMIC DNA]</scope>
    <source>
        <strain evidence="8 9">NSB1</strain>
    </source>
</reference>
<comment type="similarity">
    <text evidence="2">Belongs to the outer membrane factor (OMF) (TC 1.B.17) family.</text>
</comment>
<dbReference type="InterPro" id="IPR003423">
    <property type="entry name" value="OMP_efflux"/>
</dbReference>
<dbReference type="AlphaFoldDB" id="A0A495VUM3"/>
<comment type="caution">
    <text evidence="8">The sequence shown here is derived from an EMBL/GenBank/DDBJ whole genome shotgun (WGS) entry which is preliminary data.</text>
</comment>
<gene>
    <name evidence="8" type="ORF">BC742_1621</name>
</gene>
<keyword evidence="7" id="KW-0998">Cell outer membrane</keyword>
<organism evidence="8 9">
    <name type="scientific">Coprobacter fastidiosus NSB1 = JCM 33896</name>
    <dbReference type="NCBI Taxonomy" id="1349822"/>
    <lineage>
        <taxon>Bacteria</taxon>
        <taxon>Pseudomonadati</taxon>
        <taxon>Bacteroidota</taxon>
        <taxon>Bacteroidia</taxon>
        <taxon>Bacteroidales</taxon>
        <taxon>Barnesiellaceae</taxon>
        <taxon>Coprobacter</taxon>
    </lineage>
</organism>
<comment type="subcellular location">
    <subcellularLocation>
        <location evidence="1">Cell outer membrane</location>
    </subcellularLocation>
</comment>
<evidence type="ECO:0000313" key="8">
    <source>
        <dbReference type="EMBL" id="RKT51348.1"/>
    </source>
</evidence>
<dbReference type="Gene3D" id="1.20.1600.10">
    <property type="entry name" value="Outer membrane efflux proteins (OEP)"/>
    <property type="match status" value="1"/>
</dbReference>
<dbReference type="EMBL" id="RBXN01000005">
    <property type="protein sequence ID" value="RKT51348.1"/>
    <property type="molecule type" value="Genomic_DNA"/>
</dbReference>
<evidence type="ECO:0000256" key="3">
    <source>
        <dbReference type="ARBA" id="ARBA00022448"/>
    </source>
</evidence>
<dbReference type="PANTHER" id="PTHR30026:SF20">
    <property type="entry name" value="OUTER MEMBRANE PROTEIN TOLC"/>
    <property type="match status" value="1"/>
</dbReference>
<evidence type="ECO:0000256" key="6">
    <source>
        <dbReference type="ARBA" id="ARBA00023136"/>
    </source>
</evidence>
<accession>A0A495VUM3</accession>
<sequence length="488" mass="56065">MKLWMICIVFLFPTCLWGQKDTLSLSMDQALNIARIFSIDAIVARNTLQIAYWSYRNYKADLLPSMVLDGTLPSLDKSLSSYQKEDGTYSFVTNRLLSENLNLSITQNIPYTGGSISLQSQLQRIDQLDGDRNTSYLSVPLGLTLSQPLITARPLRWSMRIEPKKYKEALQQYCVSMEAVNMQTVKHYFEFLLASVNKNIAEQNLKNAEELLKIAQGKKKIGIISDNDLLQLELGRLNASSNLIKAEQEYDNKMYAFRNYLRYDDSVVLKIDVPQKCPVVKISPREVLDIALKNNPLNYSIERQLLEAKQQIAQARVDRGFKADIYASVGFTGSDNSLSGTYQNLQNRQVVSLGIRIPILDWGKGRGRVRLAKSQQELIKAQIEQSQMNFERDVTLSVNQFQDQTRLLDIAVLADSVAQCRYKTAYNIFVMGNINVLDINSAQVERDNARREYISQLYTSWLYYYNIRQLSLYDFVRDEDIIYEMIKN</sequence>
<evidence type="ECO:0000256" key="7">
    <source>
        <dbReference type="ARBA" id="ARBA00023237"/>
    </source>
</evidence>
<dbReference type="OrthoDB" id="940457at2"/>
<keyword evidence="4" id="KW-1134">Transmembrane beta strand</keyword>
<keyword evidence="3" id="KW-0813">Transport</keyword>